<dbReference type="InterPro" id="IPR048520">
    <property type="entry name" value="LarA_C"/>
</dbReference>
<sequence length="424" mass="46021">MLVNLAYGRTGLPVEFPDDRTTVIEPTYVEGLADQVGAVREALDRPTGTAPLRALVSADQTVAISICDVTRPMPNATVLPAVLEALSHVPTSQIAIMIASGTHRATTRDELLEMLGEEIVGRNRIVVHDAFDNTELVSLGSVEGGIPVWLNRTWSKADVRITTGFVEPHFFAGFSGGPKMVAPGLAGFKTIMRLHDAEMIRSPDARWGVTEGNPIHDGVRRIAALSGVDFSIDVAINRNRQITHVAAGELFTVHRKVREVVRRTAMQSFSAPFDVVVTTNSGYPLDQNLYQTVKGMSAAAQVVKPNGVIVCASECSDGYPDHGEYLDILTRHDSADKLLTMINSPGHNRHDQWEVQVQAQIQQRAEVLLRTDGLSDAQVRSAHLTPIEDVGAATREALDRFGSDARVCVLPEGPQTIPYLAETA</sequence>
<dbReference type="Gene3D" id="3.40.50.11440">
    <property type="match status" value="1"/>
</dbReference>
<feature type="domain" description="LarA-like N-terminal" evidence="1">
    <location>
        <begin position="7"/>
        <end position="208"/>
    </location>
</feature>
<name>A0A381MZD1_9ZZZZ</name>
<dbReference type="Pfam" id="PF09861">
    <property type="entry name" value="Lar_N"/>
    <property type="match status" value="1"/>
</dbReference>
<dbReference type="PANTHER" id="PTHR33171:SF17">
    <property type="entry name" value="LARA-LIKE N-TERMINAL DOMAIN-CONTAINING PROTEIN"/>
    <property type="match status" value="1"/>
</dbReference>
<dbReference type="InterPro" id="IPR047926">
    <property type="entry name" value="Ni_dep_LarA"/>
</dbReference>
<protein>
    <submittedName>
        <fullName evidence="3">Uncharacterized protein</fullName>
    </submittedName>
</protein>
<dbReference type="NCBIfam" id="NF033504">
    <property type="entry name" value="Ni_dep_LarA"/>
    <property type="match status" value="1"/>
</dbReference>
<evidence type="ECO:0000259" key="2">
    <source>
        <dbReference type="Pfam" id="PF21113"/>
    </source>
</evidence>
<gene>
    <name evidence="3" type="ORF">METZ01_LOCUS535</name>
</gene>
<dbReference type="EMBL" id="UINC01000030">
    <property type="protein sequence ID" value="SUZ47681.1"/>
    <property type="molecule type" value="Genomic_DNA"/>
</dbReference>
<dbReference type="AlphaFoldDB" id="A0A381MZD1"/>
<dbReference type="Pfam" id="PF21113">
    <property type="entry name" value="LarA_C"/>
    <property type="match status" value="1"/>
</dbReference>
<dbReference type="InterPro" id="IPR048068">
    <property type="entry name" value="LarA-like"/>
</dbReference>
<evidence type="ECO:0000313" key="3">
    <source>
        <dbReference type="EMBL" id="SUZ47681.1"/>
    </source>
</evidence>
<dbReference type="PANTHER" id="PTHR33171">
    <property type="entry name" value="LAR_N DOMAIN-CONTAINING PROTEIN"/>
    <property type="match status" value="1"/>
</dbReference>
<reference evidence="3" key="1">
    <citation type="submission" date="2018-05" db="EMBL/GenBank/DDBJ databases">
        <authorList>
            <person name="Lanie J.A."/>
            <person name="Ng W.-L."/>
            <person name="Kazmierczak K.M."/>
            <person name="Andrzejewski T.M."/>
            <person name="Davidsen T.M."/>
            <person name="Wayne K.J."/>
            <person name="Tettelin H."/>
            <person name="Glass J.I."/>
            <person name="Rusch D."/>
            <person name="Podicherti R."/>
            <person name="Tsui H.-C.T."/>
            <person name="Winkler M.E."/>
        </authorList>
    </citation>
    <scope>NUCLEOTIDE SEQUENCE</scope>
</reference>
<accession>A0A381MZD1</accession>
<dbReference type="InterPro" id="IPR029063">
    <property type="entry name" value="SAM-dependent_MTases_sf"/>
</dbReference>
<feature type="domain" description="Lactate racemase C-terminal" evidence="2">
    <location>
        <begin position="272"/>
        <end position="413"/>
    </location>
</feature>
<dbReference type="SUPFAM" id="SSF53335">
    <property type="entry name" value="S-adenosyl-L-methionine-dependent methyltransferases"/>
    <property type="match status" value="1"/>
</dbReference>
<dbReference type="InterPro" id="IPR043166">
    <property type="entry name" value="LarA-like_C"/>
</dbReference>
<dbReference type="Gene3D" id="3.90.226.30">
    <property type="match status" value="1"/>
</dbReference>
<evidence type="ECO:0000259" key="1">
    <source>
        <dbReference type="Pfam" id="PF09861"/>
    </source>
</evidence>
<organism evidence="3">
    <name type="scientific">marine metagenome</name>
    <dbReference type="NCBI Taxonomy" id="408172"/>
    <lineage>
        <taxon>unclassified sequences</taxon>
        <taxon>metagenomes</taxon>
        <taxon>ecological metagenomes</taxon>
    </lineage>
</organism>
<proteinExistence type="predicted"/>
<dbReference type="InterPro" id="IPR018657">
    <property type="entry name" value="LarA-like_N"/>
</dbReference>
<dbReference type="GO" id="GO:0050043">
    <property type="term" value="F:lactate racemase activity"/>
    <property type="evidence" value="ECO:0007669"/>
    <property type="project" value="InterPro"/>
</dbReference>